<dbReference type="EMBL" id="MUGY01000066">
    <property type="protein sequence ID" value="OXA84813.1"/>
    <property type="molecule type" value="Genomic_DNA"/>
</dbReference>
<evidence type="ECO:0008006" key="5">
    <source>
        <dbReference type="Google" id="ProtNLM"/>
    </source>
</evidence>
<dbReference type="EMBL" id="JPRM01000042">
    <property type="protein sequence ID" value="KFF10091.1"/>
    <property type="molecule type" value="Genomic_DNA"/>
</dbReference>
<comment type="caution">
    <text evidence="1">The sequence shown here is derived from an EMBL/GenBank/DDBJ whole genome shotgun (WGS) entry which is preliminary data.</text>
</comment>
<sequence>MKYLFLTIICFLIISCKNDEDVKIINQDLMLEVESFIKKVDNNPPCNSNNIIIEIFKNKIIISNSEPVFASSFLGLTTIKNSKIYFYSSADYSNFIIATKESSKIINIDGNTNDNCDPPMDIILLIDKNDRNKLYNLPPPNLEISKKDGV</sequence>
<reference evidence="2 4" key="2">
    <citation type="submission" date="2016-11" db="EMBL/GenBank/DDBJ databases">
        <title>Whole genomes of Flavobacteriaceae.</title>
        <authorList>
            <person name="Stine C."/>
            <person name="Li C."/>
            <person name="Tadesse D."/>
        </authorList>
    </citation>
    <scope>NUCLEOTIDE SEQUENCE [LARGE SCALE GENOMIC DNA]</scope>
    <source>
        <strain evidence="2 4">ATCC 29551</strain>
    </source>
</reference>
<accession>A0A086A077</accession>
<dbReference type="Proteomes" id="UP000198424">
    <property type="component" value="Unassembled WGS sequence"/>
</dbReference>
<evidence type="ECO:0000313" key="4">
    <source>
        <dbReference type="Proteomes" id="UP000198424"/>
    </source>
</evidence>
<dbReference type="PROSITE" id="PS51257">
    <property type="entry name" value="PROKAR_LIPOPROTEIN"/>
    <property type="match status" value="1"/>
</dbReference>
<evidence type="ECO:0000313" key="2">
    <source>
        <dbReference type="EMBL" id="OXA84813.1"/>
    </source>
</evidence>
<dbReference type="AlphaFoldDB" id="A0A086A077"/>
<reference evidence="1 3" key="1">
    <citation type="submission" date="2014-07" db="EMBL/GenBank/DDBJ databases">
        <title>Genome of Flavobacterium hydatis DSM 2063.</title>
        <authorList>
            <person name="Pipes S.E."/>
            <person name="Stropko S.J."/>
            <person name="Newman J.D."/>
        </authorList>
    </citation>
    <scope>NUCLEOTIDE SEQUENCE [LARGE SCALE GENOMIC DNA]</scope>
    <source>
        <strain evidence="1 3">DSM 2063</strain>
    </source>
</reference>
<dbReference type="Proteomes" id="UP000028712">
    <property type="component" value="Unassembled WGS sequence"/>
</dbReference>
<evidence type="ECO:0000313" key="1">
    <source>
        <dbReference type="EMBL" id="KFF10091.1"/>
    </source>
</evidence>
<keyword evidence="4" id="KW-1185">Reference proteome</keyword>
<protein>
    <recommendedName>
        <fullName evidence="5">Lipoprotein</fullName>
    </recommendedName>
</protein>
<gene>
    <name evidence="2" type="ORF">B0A62_24895</name>
    <name evidence="1" type="ORF">IW20_21715</name>
</gene>
<organism evidence="1 3">
    <name type="scientific">Flavobacterium hydatis</name>
    <name type="common">Cytophaga aquatilis</name>
    <dbReference type="NCBI Taxonomy" id="991"/>
    <lineage>
        <taxon>Bacteria</taxon>
        <taxon>Pseudomonadati</taxon>
        <taxon>Bacteroidota</taxon>
        <taxon>Flavobacteriia</taxon>
        <taxon>Flavobacteriales</taxon>
        <taxon>Flavobacteriaceae</taxon>
        <taxon>Flavobacterium</taxon>
    </lineage>
</organism>
<evidence type="ECO:0000313" key="3">
    <source>
        <dbReference type="Proteomes" id="UP000028712"/>
    </source>
</evidence>
<proteinExistence type="predicted"/>
<name>A0A086A077_FLAHY</name>
<dbReference type="RefSeq" id="WP_035627174.1">
    <property type="nucleotide sequence ID" value="NZ_JBEWQG010000012.1"/>
</dbReference>